<keyword evidence="7" id="KW-1185">Reference proteome</keyword>
<gene>
    <name evidence="6" type="ORF">ISU02_04905</name>
</gene>
<dbReference type="PROSITE" id="PS00758">
    <property type="entry name" value="ARGE_DAPE_CPG2_1"/>
    <property type="match status" value="1"/>
</dbReference>
<protein>
    <submittedName>
        <fullName evidence="6">M20/M25/M40 family metallo-hydrolase</fullName>
    </submittedName>
</protein>
<proteinExistence type="predicted"/>
<evidence type="ECO:0000256" key="2">
    <source>
        <dbReference type="ARBA" id="ARBA00022723"/>
    </source>
</evidence>
<dbReference type="InterPro" id="IPR036264">
    <property type="entry name" value="Bact_exopeptidase_dim_dom"/>
</dbReference>
<dbReference type="PANTHER" id="PTHR43808">
    <property type="entry name" value="ACETYLORNITHINE DEACETYLASE"/>
    <property type="match status" value="1"/>
</dbReference>
<comment type="cofactor">
    <cofactor evidence="1">
        <name>Zn(2+)</name>
        <dbReference type="ChEBI" id="CHEBI:29105"/>
    </cofactor>
</comment>
<dbReference type="InterPro" id="IPR002933">
    <property type="entry name" value="Peptidase_M20"/>
</dbReference>
<keyword evidence="4" id="KW-0862">Zinc</keyword>
<dbReference type="RefSeq" id="WP_194700672.1">
    <property type="nucleotide sequence ID" value="NZ_JADKNH010000002.1"/>
</dbReference>
<dbReference type="Pfam" id="PF07687">
    <property type="entry name" value="M20_dimer"/>
    <property type="match status" value="1"/>
</dbReference>
<evidence type="ECO:0000259" key="5">
    <source>
        <dbReference type="Pfam" id="PF07687"/>
    </source>
</evidence>
<dbReference type="PANTHER" id="PTHR43808:SF17">
    <property type="entry name" value="PEPTIDASE M20"/>
    <property type="match status" value="1"/>
</dbReference>
<dbReference type="InterPro" id="IPR001261">
    <property type="entry name" value="ArgE/DapE_CS"/>
</dbReference>
<feature type="domain" description="Peptidase M20 dimerisation" evidence="5">
    <location>
        <begin position="209"/>
        <end position="305"/>
    </location>
</feature>
<dbReference type="InterPro" id="IPR050072">
    <property type="entry name" value="Peptidase_M20A"/>
</dbReference>
<evidence type="ECO:0000256" key="3">
    <source>
        <dbReference type="ARBA" id="ARBA00022801"/>
    </source>
</evidence>
<dbReference type="SUPFAM" id="SSF53187">
    <property type="entry name" value="Zn-dependent exopeptidases"/>
    <property type="match status" value="1"/>
</dbReference>
<dbReference type="Pfam" id="PF01546">
    <property type="entry name" value="Peptidase_M20"/>
    <property type="match status" value="1"/>
</dbReference>
<evidence type="ECO:0000256" key="4">
    <source>
        <dbReference type="ARBA" id="ARBA00022833"/>
    </source>
</evidence>
<reference evidence="6 7" key="1">
    <citation type="submission" date="2020-11" db="EMBL/GenBank/DDBJ databases">
        <title>Fusibacter basophilias sp. nov.</title>
        <authorList>
            <person name="Qiu D."/>
        </authorList>
    </citation>
    <scope>NUCLEOTIDE SEQUENCE [LARGE SCALE GENOMIC DNA]</scope>
    <source>
        <strain evidence="6 7">Q10-2</strain>
    </source>
</reference>
<evidence type="ECO:0000313" key="7">
    <source>
        <dbReference type="Proteomes" id="UP000614200"/>
    </source>
</evidence>
<dbReference type="EMBL" id="JADKNH010000002">
    <property type="protein sequence ID" value="MBF4692442.1"/>
    <property type="molecule type" value="Genomic_DNA"/>
</dbReference>
<dbReference type="Gene3D" id="3.30.70.360">
    <property type="match status" value="1"/>
</dbReference>
<dbReference type="Gene3D" id="3.40.630.10">
    <property type="entry name" value="Zn peptidases"/>
    <property type="match status" value="1"/>
</dbReference>
<keyword evidence="2" id="KW-0479">Metal-binding</keyword>
<evidence type="ECO:0000313" key="6">
    <source>
        <dbReference type="EMBL" id="MBF4692442.1"/>
    </source>
</evidence>
<organism evidence="6 7">
    <name type="scientific">Fusibacter ferrireducens</name>
    <dbReference type="NCBI Taxonomy" id="2785058"/>
    <lineage>
        <taxon>Bacteria</taxon>
        <taxon>Bacillati</taxon>
        <taxon>Bacillota</taxon>
        <taxon>Clostridia</taxon>
        <taxon>Eubacteriales</taxon>
        <taxon>Eubacteriales Family XII. Incertae Sedis</taxon>
        <taxon>Fusibacter</taxon>
    </lineage>
</organism>
<dbReference type="SUPFAM" id="SSF55031">
    <property type="entry name" value="Bacterial exopeptidase dimerisation domain"/>
    <property type="match status" value="1"/>
</dbReference>
<dbReference type="InterPro" id="IPR011650">
    <property type="entry name" value="Peptidase_M20_dimer"/>
</dbReference>
<dbReference type="Proteomes" id="UP000614200">
    <property type="component" value="Unassembled WGS sequence"/>
</dbReference>
<accession>A0ABR9ZPS4</accession>
<comment type="caution">
    <text evidence="6">The sequence shown here is derived from an EMBL/GenBank/DDBJ whole genome shotgun (WGS) entry which is preliminary data.</text>
</comment>
<name>A0ABR9ZPS4_9FIRM</name>
<sequence>MNLDQNRDQNGDQNQFSPDIVATMEVLRKHPKVEAVLESIRATDNVTIQDQIEICEINAPSHHEQARGIDFKRRLIELGLEDVQIDEVGNVLGFIHGDKEGPVLLLSAHLDTVFDLDTDTKVRHEAERLCAPGISDNTRGLAEILAVARAIKSASIELMGTLVVCGNVCEEGEGDLKGIKHLFRDNAPFDGYMTPDGGYIGRVRYKGTGSHRYRVTYQCKGGHSFNDFGNPSAVHAMGRAIASISDLVPPEHPKTTFTVGVVSGGTSINSIAGHATMLLDIRSNAHDALLSLESEIVEKIKAAVEQENNRWQRDAVAVHFEMIGDRPSGALEPSEPIVQVSCIAAELLGHAYEVAEAGSTDANYPISLGIPAIQVGFGGRAGGVHTLEEWYEPKGSYQGPQKHFLTTLALLGVKGISNPILKKRK</sequence>
<keyword evidence="3" id="KW-0378">Hydrolase</keyword>
<evidence type="ECO:0000256" key="1">
    <source>
        <dbReference type="ARBA" id="ARBA00001947"/>
    </source>
</evidence>